<evidence type="ECO:0000256" key="3">
    <source>
        <dbReference type="ARBA" id="ARBA00012438"/>
    </source>
</evidence>
<comment type="subcellular location">
    <subcellularLocation>
        <location evidence="2">Cell inner membrane</location>
        <topology evidence="2">Multi-pass membrane protein</topology>
    </subcellularLocation>
</comment>
<dbReference type="PANTHER" id="PTHR43065">
    <property type="entry name" value="SENSOR HISTIDINE KINASE"/>
    <property type="match status" value="1"/>
</dbReference>
<comment type="catalytic activity">
    <reaction evidence="1">
        <text>ATP + protein L-histidine = ADP + protein N-phospho-L-histidine.</text>
        <dbReference type="EC" id="2.7.13.3"/>
    </reaction>
</comment>
<evidence type="ECO:0000256" key="8">
    <source>
        <dbReference type="ARBA" id="ARBA00022692"/>
    </source>
</evidence>
<dbReference type="InterPro" id="IPR033479">
    <property type="entry name" value="dCache_1"/>
</dbReference>
<keyword evidence="16" id="KW-0175">Coiled coil</keyword>
<dbReference type="InterPro" id="IPR005467">
    <property type="entry name" value="His_kinase_dom"/>
</dbReference>
<keyword evidence="5" id="KW-0997">Cell inner membrane</keyword>
<evidence type="ECO:0000313" key="20">
    <source>
        <dbReference type="EMBL" id="KAA6124488.1"/>
    </source>
</evidence>
<keyword evidence="14 18" id="KW-0472">Membrane</keyword>
<dbReference type="InterPro" id="IPR036890">
    <property type="entry name" value="HATPase_C_sf"/>
</dbReference>
<dbReference type="InterPro" id="IPR004358">
    <property type="entry name" value="Sig_transdc_His_kin-like_C"/>
</dbReference>
<dbReference type="Pfam" id="PF02743">
    <property type="entry name" value="dCache_1"/>
    <property type="match status" value="1"/>
</dbReference>
<evidence type="ECO:0000256" key="12">
    <source>
        <dbReference type="ARBA" id="ARBA00022989"/>
    </source>
</evidence>
<dbReference type="SUPFAM" id="SSF103190">
    <property type="entry name" value="Sensory domain-like"/>
    <property type="match status" value="1"/>
</dbReference>
<evidence type="ECO:0000256" key="4">
    <source>
        <dbReference type="ARBA" id="ARBA00022475"/>
    </source>
</evidence>
<dbReference type="EC" id="2.7.13.3" evidence="3"/>
<reference evidence="20 21" key="1">
    <citation type="submission" date="2019-09" db="EMBL/GenBank/DDBJ databases">
        <title>Isolation of a novel species in the genus Cupriavidus from patients with sepsis using whole genome sequencing.</title>
        <authorList>
            <person name="Kweon O.J."/>
            <person name="Lee M.-K."/>
        </authorList>
    </citation>
    <scope>NUCLEOTIDE SEQUENCE [LARGE SCALE GENOMIC DNA]</scope>
    <source>
        <strain evidence="20 21">MKL-01</strain>
    </source>
</reference>
<dbReference type="FunFam" id="1.10.287.130:FF:000049">
    <property type="entry name" value="C4-dicarboxylate transport sensor protein DctB"/>
    <property type="match status" value="1"/>
</dbReference>
<evidence type="ECO:0000256" key="9">
    <source>
        <dbReference type="ARBA" id="ARBA00022741"/>
    </source>
</evidence>
<keyword evidence="6" id="KW-0597">Phosphoprotein</keyword>
<feature type="region of interest" description="Disordered" evidence="17">
    <location>
        <begin position="1"/>
        <end position="20"/>
    </location>
</feature>
<protein>
    <recommendedName>
        <fullName evidence="15">C4-dicarboxylate transport sensor protein DctB</fullName>
        <ecNumber evidence="3">2.7.13.3</ecNumber>
    </recommendedName>
</protein>
<evidence type="ECO:0000256" key="16">
    <source>
        <dbReference type="SAM" id="Coils"/>
    </source>
</evidence>
<feature type="compositionally biased region" description="Low complexity" evidence="17">
    <location>
        <begin position="28"/>
        <end position="45"/>
    </location>
</feature>
<evidence type="ECO:0000256" key="13">
    <source>
        <dbReference type="ARBA" id="ARBA00023012"/>
    </source>
</evidence>
<keyword evidence="9" id="KW-0547">Nucleotide-binding</keyword>
<dbReference type="SMART" id="SM00387">
    <property type="entry name" value="HATPase_c"/>
    <property type="match status" value="1"/>
</dbReference>
<feature type="transmembrane region" description="Helical" evidence="18">
    <location>
        <begin position="56"/>
        <end position="76"/>
    </location>
</feature>
<comment type="caution">
    <text evidence="20">The sequence shown here is derived from an EMBL/GenBank/DDBJ whole genome shotgun (WGS) entry which is preliminary data.</text>
</comment>
<dbReference type="CDD" id="cd12914">
    <property type="entry name" value="PDC1_DGC_like"/>
    <property type="match status" value="1"/>
</dbReference>
<accession>A0A5M8AL36</accession>
<evidence type="ECO:0000256" key="2">
    <source>
        <dbReference type="ARBA" id="ARBA00004429"/>
    </source>
</evidence>
<sequence length="693" mass="75673">MAGRRRRAVGAPPLAPPPVPILAHDMTDPSATSAAPPATAQAMPPSAWPRGRARRAATIAAVCAVMAAGVTIAYLWGERVGIRAQRDGTAHRIEAYIGGLRSEMRRYEYLPAVVALNHDVQRLLREPDTPGLPMAANRFLAEVNAAAKSTAIYVMDAHGLTLAASNWNEAASFVGINFSYRPYFRDAMQGKPGRFYGIGTVSREPGYYFSQPIVREGALLGVAAVKVNLDKIDEPWLANDDRILVVDANGIVFLSSQPDWRFKSLRELPSETRWQLASTRQYSTVDSLEPIGFREQRRFAPDISVVQMPDGDEFLAQSRRIPDTDWRLIVLSDMEPIRTLARNSAVIGAFALGFLLLLILYVLQRRRAAAQNRAAKEALQRAHDELERKVAMRTQALSGSNLKLQKEIAERKRAEQVLKAAMDELVQASKMAALGQMSTGITHELNQPLAALRTLSANTIVFFRRGQTEAVETNLNVICQMVERMGKITAQLKKFARKTPVQSVPTPVGTVIADALFLLDSRIRAEGAELVVSVPEPSPLALCEGNRLEQVLVNLLSNALDAMKDANADAAEDPAARVLEIRTHADPQWVTIEVADRGCGIDDDVMPRLFEPFFTTKEQGVGLGLGLAISAGIVREFGGTLRAENRRAFEVSSHVSTDVSGNVPGHAADHNDIAGARFIIQLPAAQETHADAN</sequence>
<keyword evidence="4" id="KW-1003">Cell membrane</keyword>
<dbReference type="PROSITE" id="PS50109">
    <property type="entry name" value="HIS_KIN"/>
    <property type="match status" value="1"/>
</dbReference>
<dbReference type="CDD" id="cd00082">
    <property type="entry name" value="HisKA"/>
    <property type="match status" value="1"/>
</dbReference>
<dbReference type="InterPro" id="IPR003661">
    <property type="entry name" value="HisK_dim/P_dom"/>
</dbReference>
<evidence type="ECO:0000256" key="10">
    <source>
        <dbReference type="ARBA" id="ARBA00022777"/>
    </source>
</evidence>
<dbReference type="AlphaFoldDB" id="A0A5M8AL36"/>
<dbReference type="Gene3D" id="3.30.450.20">
    <property type="entry name" value="PAS domain"/>
    <property type="match status" value="2"/>
</dbReference>
<gene>
    <name evidence="20" type="ORF">F1599_11285</name>
</gene>
<feature type="coiled-coil region" evidence="16">
    <location>
        <begin position="365"/>
        <end position="431"/>
    </location>
</feature>
<feature type="transmembrane region" description="Helical" evidence="18">
    <location>
        <begin position="345"/>
        <end position="363"/>
    </location>
</feature>
<dbReference type="Proteomes" id="UP000324324">
    <property type="component" value="Unassembled WGS sequence"/>
</dbReference>
<dbReference type="InterPro" id="IPR017055">
    <property type="entry name" value="Sig_transdc_His_kinase_DctB"/>
</dbReference>
<dbReference type="SMART" id="SM00388">
    <property type="entry name" value="HisKA"/>
    <property type="match status" value="1"/>
</dbReference>
<keyword evidence="13" id="KW-0902">Two-component regulatory system</keyword>
<evidence type="ECO:0000259" key="19">
    <source>
        <dbReference type="PROSITE" id="PS50109"/>
    </source>
</evidence>
<evidence type="ECO:0000256" key="6">
    <source>
        <dbReference type="ARBA" id="ARBA00022553"/>
    </source>
</evidence>
<evidence type="ECO:0000256" key="14">
    <source>
        <dbReference type="ARBA" id="ARBA00023136"/>
    </source>
</evidence>
<dbReference type="SUPFAM" id="SSF47384">
    <property type="entry name" value="Homodimeric domain of signal transducing histidine kinase"/>
    <property type="match status" value="1"/>
</dbReference>
<name>A0A5M8AL36_9BURK</name>
<dbReference type="GO" id="GO:0000155">
    <property type="term" value="F:phosphorelay sensor kinase activity"/>
    <property type="evidence" value="ECO:0007669"/>
    <property type="project" value="InterPro"/>
</dbReference>
<evidence type="ECO:0000256" key="11">
    <source>
        <dbReference type="ARBA" id="ARBA00022840"/>
    </source>
</evidence>
<dbReference type="Gene3D" id="3.30.565.10">
    <property type="entry name" value="Histidine kinase-like ATPase, C-terminal domain"/>
    <property type="match status" value="1"/>
</dbReference>
<dbReference type="PRINTS" id="PR00344">
    <property type="entry name" value="BCTRLSENSOR"/>
</dbReference>
<evidence type="ECO:0000256" key="1">
    <source>
        <dbReference type="ARBA" id="ARBA00000085"/>
    </source>
</evidence>
<dbReference type="EMBL" id="VWRN01000031">
    <property type="protein sequence ID" value="KAA6124488.1"/>
    <property type="molecule type" value="Genomic_DNA"/>
</dbReference>
<evidence type="ECO:0000256" key="18">
    <source>
        <dbReference type="SAM" id="Phobius"/>
    </source>
</evidence>
<evidence type="ECO:0000256" key="7">
    <source>
        <dbReference type="ARBA" id="ARBA00022679"/>
    </source>
</evidence>
<feature type="region of interest" description="Disordered" evidence="17">
    <location>
        <begin position="26"/>
        <end position="48"/>
    </location>
</feature>
<dbReference type="Gene3D" id="1.10.287.130">
    <property type="match status" value="1"/>
</dbReference>
<dbReference type="PIRSF" id="PIRSF036431">
    <property type="entry name" value="STHK_DctB"/>
    <property type="match status" value="1"/>
</dbReference>
<evidence type="ECO:0000256" key="15">
    <source>
        <dbReference type="ARBA" id="ARBA00073143"/>
    </source>
</evidence>
<dbReference type="InterPro" id="IPR029151">
    <property type="entry name" value="Sensor-like_sf"/>
</dbReference>
<keyword evidence="21" id="KW-1185">Reference proteome</keyword>
<dbReference type="InterPro" id="IPR003594">
    <property type="entry name" value="HATPase_dom"/>
</dbReference>
<organism evidence="20 21">
    <name type="scientific">Cupriavidus cauae</name>
    <dbReference type="NCBI Taxonomy" id="2608999"/>
    <lineage>
        <taxon>Bacteria</taxon>
        <taxon>Pseudomonadati</taxon>
        <taxon>Pseudomonadota</taxon>
        <taxon>Betaproteobacteria</taxon>
        <taxon>Burkholderiales</taxon>
        <taxon>Burkholderiaceae</taxon>
        <taxon>Cupriavidus</taxon>
    </lineage>
</organism>
<keyword evidence="12 18" id="KW-1133">Transmembrane helix</keyword>
<keyword evidence="8 18" id="KW-0812">Transmembrane</keyword>
<dbReference type="GO" id="GO:0005886">
    <property type="term" value="C:plasma membrane"/>
    <property type="evidence" value="ECO:0007669"/>
    <property type="project" value="UniProtKB-SubCell"/>
</dbReference>
<dbReference type="SUPFAM" id="SSF55874">
    <property type="entry name" value="ATPase domain of HSP90 chaperone/DNA topoisomerase II/histidine kinase"/>
    <property type="match status" value="1"/>
</dbReference>
<keyword evidence="10 20" id="KW-0418">Kinase</keyword>
<dbReference type="Pfam" id="PF02518">
    <property type="entry name" value="HATPase_c"/>
    <property type="match status" value="1"/>
</dbReference>
<keyword evidence="11" id="KW-0067">ATP-binding</keyword>
<feature type="domain" description="Histidine kinase" evidence="19">
    <location>
        <begin position="440"/>
        <end position="686"/>
    </location>
</feature>
<proteinExistence type="predicted"/>
<keyword evidence="7" id="KW-0808">Transferase</keyword>
<dbReference type="GO" id="GO:0005524">
    <property type="term" value="F:ATP binding"/>
    <property type="evidence" value="ECO:0007669"/>
    <property type="project" value="UniProtKB-KW"/>
</dbReference>
<dbReference type="Pfam" id="PF00512">
    <property type="entry name" value="HisKA"/>
    <property type="match status" value="1"/>
</dbReference>
<dbReference type="InterPro" id="IPR036097">
    <property type="entry name" value="HisK_dim/P_sf"/>
</dbReference>
<dbReference type="PANTHER" id="PTHR43065:SF46">
    <property type="entry name" value="C4-DICARBOXYLATE TRANSPORT SENSOR PROTEIN DCTB"/>
    <property type="match status" value="1"/>
</dbReference>
<evidence type="ECO:0000256" key="17">
    <source>
        <dbReference type="SAM" id="MobiDB-lite"/>
    </source>
</evidence>
<evidence type="ECO:0000256" key="5">
    <source>
        <dbReference type="ARBA" id="ARBA00022519"/>
    </source>
</evidence>
<evidence type="ECO:0000313" key="21">
    <source>
        <dbReference type="Proteomes" id="UP000324324"/>
    </source>
</evidence>